<dbReference type="InterPro" id="IPR036554">
    <property type="entry name" value="GHMP_kinase_C_sf"/>
</dbReference>
<keyword evidence="4 10" id="KW-0808">Transferase</keyword>
<dbReference type="GO" id="GO:0005524">
    <property type="term" value="F:ATP binding"/>
    <property type="evidence" value="ECO:0007669"/>
    <property type="project" value="UniProtKB-UniRule"/>
</dbReference>
<evidence type="ECO:0000313" key="13">
    <source>
        <dbReference type="EMBL" id="QNM83393.1"/>
    </source>
</evidence>
<feature type="active site" evidence="10">
    <location>
        <position position="11"/>
    </location>
</feature>
<dbReference type="NCBIfam" id="NF011202">
    <property type="entry name" value="PRK14608.1"/>
    <property type="match status" value="1"/>
</dbReference>
<dbReference type="Pfam" id="PF00288">
    <property type="entry name" value="GHMP_kinases_N"/>
    <property type="match status" value="1"/>
</dbReference>
<dbReference type="GO" id="GO:0019288">
    <property type="term" value="P:isopentenyl diphosphate biosynthetic process, methylerythritol 4-phosphate pathway"/>
    <property type="evidence" value="ECO:0007669"/>
    <property type="project" value="UniProtKB-UniRule"/>
</dbReference>
<name>A0A7G9L444_9SPHN</name>
<dbReference type="EC" id="2.7.1.148" evidence="2 10"/>
<comment type="catalytic activity">
    <reaction evidence="10">
        <text>4-CDP-2-C-methyl-D-erythritol + ATP = 4-CDP-2-C-methyl-D-erythritol 2-phosphate + ADP + H(+)</text>
        <dbReference type="Rhea" id="RHEA:18437"/>
        <dbReference type="ChEBI" id="CHEBI:15378"/>
        <dbReference type="ChEBI" id="CHEBI:30616"/>
        <dbReference type="ChEBI" id="CHEBI:57823"/>
        <dbReference type="ChEBI" id="CHEBI:57919"/>
        <dbReference type="ChEBI" id="CHEBI:456216"/>
        <dbReference type="EC" id="2.7.1.148"/>
    </reaction>
</comment>
<proteinExistence type="inferred from homology"/>
<evidence type="ECO:0000256" key="4">
    <source>
        <dbReference type="ARBA" id="ARBA00022679"/>
    </source>
</evidence>
<dbReference type="HAMAP" id="MF_00061">
    <property type="entry name" value="IspE"/>
    <property type="match status" value="1"/>
</dbReference>
<comment type="function">
    <text evidence="10">Catalyzes the phosphorylation of the position 2 hydroxy group of 4-diphosphocytidyl-2C-methyl-D-erythritol.</text>
</comment>
<evidence type="ECO:0000256" key="8">
    <source>
        <dbReference type="ARBA" id="ARBA00023229"/>
    </source>
</evidence>
<evidence type="ECO:0000256" key="3">
    <source>
        <dbReference type="ARBA" id="ARBA00017473"/>
    </source>
</evidence>
<dbReference type="PANTHER" id="PTHR43527:SF2">
    <property type="entry name" value="4-DIPHOSPHOCYTIDYL-2-C-METHYL-D-ERYTHRITOL KINASE, CHLOROPLASTIC"/>
    <property type="match status" value="1"/>
</dbReference>
<dbReference type="GO" id="GO:0016114">
    <property type="term" value="P:terpenoid biosynthetic process"/>
    <property type="evidence" value="ECO:0007669"/>
    <property type="project" value="UniProtKB-UniRule"/>
</dbReference>
<dbReference type="UniPathway" id="UPA00056">
    <property type="reaction ID" value="UER00094"/>
</dbReference>
<dbReference type="InterPro" id="IPR004424">
    <property type="entry name" value="IspE"/>
</dbReference>
<dbReference type="KEGG" id="ssau:H8M03_03365"/>
<dbReference type="Gene3D" id="3.30.70.890">
    <property type="entry name" value="GHMP kinase, C-terminal domain"/>
    <property type="match status" value="1"/>
</dbReference>
<protein>
    <recommendedName>
        <fullName evidence="3 10">4-diphosphocytidyl-2-C-methyl-D-erythritol kinase</fullName>
        <shortName evidence="10">CMK</shortName>
        <ecNumber evidence="2 10">2.7.1.148</ecNumber>
    </recommendedName>
    <alternativeName>
        <fullName evidence="9 10">4-(cytidine-5'-diphospho)-2-C-methyl-D-erythritol kinase</fullName>
    </alternativeName>
</protein>
<evidence type="ECO:0000256" key="5">
    <source>
        <dbReference type="ARBA" id="ARBA00022741"/>
    </source>
</evidence>
<reference evidence="13 14" key="1">
    <citation type="submission" date="2020-08" db="EMBL/GenBank/DDBJ databases">
        <title>Sphingomonas sp. sand1-3 16S ribosomal RNA gene Genome sequencing and assembly.</title>
        <authorList>
            <person name="Kang M."/>
        </authorList>
    </citation>
    <scope>NUCLEOTIDE SEQUENCE [LARGE SCALE GENOMIC DNA]</scope>
    <source>
        <strain evidence="14">sand1-3</strain>
    </source>
</reference>
<keyword evidence="8 10" id="KW-0414">Isoprene biosynthesis</keyword>
<keyword evidence="5 10" id="KW-0547">Nucleotide-binding</keyword>
<organism evidence="13 14">
    <name type="scientific">Sphingomonas sabuli</name>
    <dbReference type="NCBI Taxonomy" id="2764186"/>
    <lineage>
        <taxon>Bacteria</taxon>
        <taxon>Pseudomonadati</taxon>
        <taxon>Pseudomonadota</taxon>
        <taxon>Alphaproteobacteria</taxon>
        <taxon>Sphingomonadales</taxon>
        <taxon>Sphingomonadaceae</taxon>
        <taxon>Sphingomonas</taxon>
    </lineage>
</organism>
<dbReference type="PIRSF" id="PIRSF010376">
    <property type="entry name" value="IspE"/>
    <property type="match status" value="1"/>
</dbReference>
<comment type="pathway">
    <text evidence="10">Isoprenoid biosynthesis; isopentenyl diphosphate biosynthesis via DXP pathway; isopentenyl diphosphate from 1-deoxy-D-xylulose 5-phosphate: step 3/6.</text>
</comment>
<evidence type="ECO:0000256" key="2">
    <source>
        <dbReference type="ARBA" id="ARBA00012052"/>
    </source>
</evidence>
<dbReference type="Pfam" id="PF08544">
    <property type="entry name" value="GHMP_kinases_C"/>
    <property type="match status" value="1"/>
</dbReference>
<keyword evidence="14" id="KW-1185">Reference proteome</keyword>
<dbReference type="NCBIfam" id="TIGR00154">
    <property type="entry name" value="ispE"/>
    <property type="match status" value="1"/>
</dbReference>
<dbReference type="InterPro" id="IPR013750">
    <property type="entry name" value="GHMP_kinase_C_dom"/>
</dbReference>
<dbReference type="Proteomes" id="UP000515861">
    <property type="component" value="Chromosome"/>
</dbReference>
<gene>
    <name evidence="10" type="primary">ispE</name>
    <name evidence="13" type="ORF">H8M03_03365</name>
</gene>
<feature type="active site" evidence="10">
    <location>
        <position position="137"/>
    </location>
</feature>
<evidence type="ECO:0000256" key="6">
    <source>
        <dbReference type="ARBA" id="ARBA00022777"/>
    </source>
</evidence>
<keyword evidence="7 10" id="KW-0067">ATP-binding</keyword>
<dbReference type="RefSeq" id="WP_187480348.1">
    <property type="nucleotide sequence ID" value="NZ_CP060697.1"/>
</dbReference>
<evidence type="ECO:0000259" key="12">
    <source>
        <dbReference type="Pfam" id="PF08544"/>
    </source>
</evidence>
<evidence type="ECO:0000256" key="9">
    <source>
        <dbReference type="ARBA" id="ARBA00032554"/>
    </source>
</evidence>
<evidence type="ECO:0000313" key="14">
    <source>
        <dbReference type="Proteomes" id="UP000515861"/>
    </source>
</evidence>
<feature type="domain" description="GHMP kinase C-terminal" evidence="12">
    <location>
        <begin position="192"/>
        <end position="258"/>
    </location>
</feature>
<feature type="binding site" evidence="10">
    <location>
        <begin position="95"/>
        <end position="105"/>
    </location>
    <ligand>
        <name>ATP</name>
        <dbReference type="ChEBI" id="CHEBI:30616"/>
    </ligand>
</feature>
<evidence type="ECO:0000256" key="1">
    <source>
        <dbReference type="ARBA" id="ARBA00009684"/>
    </source>
</evidence>
<dbReference type="InterPro" id="IPR020568">
    <property type="entry name" value="Ribosomal_Su5_D2-typ_SF"/>
</dbReference>
<dbReference type="SUPFAM" id="SSF55060">
    <property type="entry name" value="GHMP Kinase, C-terminal domain"/>
    <property type="match status" value="1"/>
</dbReference>
<comment type="similarity">
    <text evidence="1 10">Belongs to the GHMP kinase family. IspE subfamily.</text>
</comment>
<feature type="domain" description="GHMP kinase N-terminal" evidence="11">
    <location>
        <begin position="67"/>
        <end position="144"/>
    </location>
</feature>
<keyword evidence="6 10" id="KW-0418">Kinase</keyword>
<dbReference type="InterPro" id="IPR006204">
    <property type="entry name" value="GHMP_kinase_N_dom"/>
</dbReference>
<dbReference type="Gene3D" id="3.30.230.10">
    <property type="match status" value="1"/>
</dbReference>
<dbReference type="PANTHER" id="PTHR43527">
    <property type="entry name" value="4-DIPHOSPHOCYTIDYL-2-C-METHYL-D-ERYTHRITOL KINASE, CHLOROPLASTIC"/>
    <property type="match status" value="1"/>
</dbReference>
<dbReference type="AlphaFoldDB" id="A0A7G9L444"/>
<dbReference type="EMBL" id="CP060697">
    <property type="protein sequence ID" value="QNM83393.1"/>
    <property type="molecule type" value="Genomic_DNA"/>
</dbReference>
<dbReference type="InterPro" id="IPR014721">
    <property type="entry name" value="Ribsml_uS5_D2-typ_fold_subgr"/>
</dbReference>
<evidence type="ECO:0000256" key="7">
    <source>
        <dbReference type="ARBA" id="ARBA00022840"/>
    </source>
</evidence>
<dbReference type="SUPFAM" id="SSF54211">
    <property type="entry name" value="Ribosomal protein S5 domain 2-like"/>
    <property type="match status" value="1"/>
</dbReference>
<evidence type="ECO:0000256" key="10">
    <source>
        <dbReference type="HAMAP-Rule" id="MF_00061"/>
    </source>
</evidence>
<sequence>MSDGEETAFAKLNLALHVRGRRADGFHDIETLFAFCEDGDTLTAEPADALSLCATGEFAEAIGAGENLVTAAAEALREASGSQSGAAIHLHKRLPVAGGIGGGSADAAAALRLLNRLWGLHWSPDRLEPIARGLGADVPACLHSTPMRGDGKGDVLRTQDSGLSGAPVLLVNPREKLSTPDVFAQWDGLDRGELGDWRHGRNDLESAAAVLAPQIGAVMAWLSAQQGVDVVRMSGSGPTCFALFETIEQRDRAETGVPREWWRLATRLR</sequence>
<dbReference type="GO" id="GO:0050515">
    <property type="term" value="F:4-(cytidine 5'-diphospho)-2-C-methyl-D-erythritol kinase activity"/>
    <property type="evidence" value="ECO:0007669"/>
    <property type="project" value="UniProtKB-UniRule"/>
</dbReference>
<accession>A0A7G9L444</accession>
<evidence type="ECO:0000259" key="11">
    <source>
        <dbReference type="Pfam" id="PF00288"/>
    </source>
</evidence>